<reference evidence="12" key="1">
    <citation type="journal article" date="2012" name="Nature">
        <title>The oyster genome reveals stress adaptation and complexity of shell formation.</title>
        <authorList>
            <person name="Zhang G."/>
            <person name="Fang X."/>
            <person name="Guo X."/>
            <person name="Li L."/>
            <person name="Luo R."/>
            <person name="Xu F."/>
            <person name="Yang P."/>
            <person name="Zhang L."/>
            <person name="Wang X."/>
            <person name="Qi H."/>
            <person name="Xiong Z."/>
            <person name="Que H."/>
            <person name="Xie Y."/>
            <person name="Holland P.W."/>
            <person name="Paps J."/>
            <person name="Zhu Y."/>
            <person name="Wu F."/>
            <person name="Chen Y."/>
            <person name="Wang J."/>
            <person name="Peng C."/>
            <person name="Meng J."/>
            <person name="Yang L."/>
            <person name="Liu J."/>
            <person name="Wen B."/>
            <person name="Zhang N."/>
            <person name="Huang Z."/>
            <person name="Zhu Q."/>
            <person name="Feng Y."/>
            <person name="Mount A."/>
            <person name="Hedgecock D."/>
            <person name="Xu Z."/>
            <person name="Liu Y."/>
            <person name="Domazet-Loso T."/>
            <person name="Du Y."/>
            <person name="Sun X."/>
            <person name="Zhang S."/>
            <person name="Liu B."/>
            <person name="Cheng P."/>
            <person name="Jiang X."/>
            <person name="Li J."/>
            <person name="Fan D."/>
            <person name="Wang W."/>
            <person name="Fu W."/>
            <person name="Wang T."/>
            <person name="Wang B."/>
            <person name="Zhang J."/>
            <person name="Peng Z."/>
            <person name="Li Y."/>
            <person name="Li N."/>
            <person name="Wang J."/>
            <person name="Chen M."/>
            <person name="He Y."/>
            <person name="Tan F."/>
            <person name="Song X."/>
            <person name="Zheng Q."/>
            <person name="Huang R."/>
            <person name="Yang H."/>
            <person name="Du X."/>
            <person name="Chen L."/>
            <person name="Yang M."/>
            <person name="Gaffney P.M."/>
            <person name="Wang S."/>
            <person name="Luo L."/>
            <person name="She Z."/>
            <person name="Ming Y."/>
            <person name="Huang W."/>
            <person name="Zhang S."/>
            <person name="Huang B."/>
            <person name="Zhang Y."/>
            <person name="Qu T."/>
            <person name="Ni P."/>
            <person name="Miao G."/>
            <person name="Wang J."/>
            <person name="Wang Q."/>
            <person name="Steinberg C.E."/>
            <person name="Wang H."/>
            <person name="Li N."/>
            <person name="Qian L."/>
            <person name="Zhang G."/>
            <person name="Li Y."/>
            <person name="Yang H."/>
            <person name="Liu X."/>
            <person name="Wang J."/>
            <person name="Yin Y."/>
            <person name="Wang J."/>
        </authorList>
    </citation>
    <scope>NUCLEOTIDE SEQUENCE [LARGE SCALE GENOMIC DNA]</scope>
    <source>
        <strain evidence="12">05x7-T-G4-1.051#20</strain>
    </source>
</reference>
<keyword evidence="3" id="KW-0645">Protease</keyword>
<keyword evidence="9" id="KW-0862">Zinc</keyword>
<evidence type="ECO:0000256" key="7">
    <source>
        <dbReference type="ARBA" id="ARBA00022801"/>
    </source>
</evidence>
<feature type="active site" evidence="10">
    <location>
        <position position="566"/>
    </location>
</feature>
<evidence type="ECO:0000256" key="3">
    <source>
        <dbReference type="ARBA" id="ARBA00022670"/>
    </source>
</evidence>
<dbReference type="PROSITE" id="PS01358">
    <property type="entry name" value="ZF_RANBP2_1"/>
    <property type="match status" value="4"/>
</dbReference>
<name>K1PV74_MAGGI</name>
<dbReference type="GO" id="GO:0004198">
    <property type="term" value="F:calcium-dependent cysteine-type endopeptidase activity"/>
    <property type="evidence" value="ECO:0007669"/>
    <property type="project" value="InterPro"/>
</dbReference>
<organism evidence="12">
    <name type="scientific">Magallana gigas</name>
    <name type="common">Pacific oyster</name>
    <name type="synonym">Crassostrea gigas</name>
    <dbReference type="NCBI Taxonomy" id="29159"/>
    <lineage>
        <taxon>Eukaryota</taxon>
        <taxon>Metazoa</taxon>
        <taxon>Spiralia</taxon>
        <taxon>Lophotrochozoa</taxon>
        <taxon>Mollusca</taxon>
        <taxon>Bivalvia</taxon>
        <taxon>Autobranchia</taxon>
        <taxon>Pteriomorphia</taxon>
        <taxon>Ostreida</taxon>
        <taxon>Ostreoidea</taxon>
        <taxon>Ostreidae</taxon>
        <taxon>Magallana</taxon>
    </lineage>
</organism>
<evidence type="ECO:0000256" key="5">
    <source>
        <dbReference type="ARBA" id="ARBA00022737"/>
    </source>
</evidence>
<dbReference type="CDD" id="cd00044">
    <property type="entry name" value="CysPc"/>
    <property type="match status" value="1"/>
</dbReference>
<dbReference type="PROSITE" id="PS50199">
    <property type="entry name" value="ZF_RANBP2_2"/>
    <property type="match status" value="4"/>
</dbReference>
<keyword evidence="6" id="KW-0863">Zinc-finger</keyword>
<feature type="region of interest" description="Disordered" evidence="11">
    <location>
        <begin position="254"/>
        <end position="295"/>
    </location>
</feature>
<dbReference type="SUPFAM" id="SSF90209">
    <property type="entry name" value="Ran binding protein zinc finger-like"/>
    <property type="match status" value="2"/>
</dbReference>
<dbReference type="InterPro" id="IPR000169">
    <property type="entry name" value="Pept_cys_AS"/>
</dbReference>
<dbReference type="PANTHER" id="PTHR10183">
    <property type="entry name" value="CALPAIN"/>
    <property type="match status" value="1"/>
</dbReference>
<dbReference type="InterPro" id="IPR038765">
    <property type="entry name" value="Papain-like_cys_pep_sf"/>
</dbReference>
<evidence type="ECO:0000256" key="1">
    <source>
        <dbReference type="ARBA" id="ARBA00007623"/>
    </source>
</evidence>
<protein>
    <submittedName>
        <fullName evidence="12">Calpain-15</fullName>
    </submittedName>
</protein>
<dbReference type="AlphaFoldDB" id="K1PV74"/>
<dbReference type="Pfam" id="PF00648">
    <property type="entry name" value="Peptidase_C2"/>
    <property type="match status" value="1"/>
</dbReference>
<dbReference type="PRINTS" id="PR00704">
    <property type="entry name" value="CALPAIN"/>
</dbReference>
<dbReference type="EMBL" id="JH816020">
    <property type="protein sequence ID" value="EKC20180.1"/>
    <property type="molecule type" value="Genomic_DNA"/>
</dbReference>
<keyword evidence="8" id="KW-0788">Thiol protease</keyword>
<keyword evidence="5" id="KW-0677">Repeat</keyword>
<dbReference type="InParanoid" id="K1PV74"/>
<dbReference type="InterPro" id="IPR022684">
    <property type="entry name" value="Calpain_cysteine_protease"/>
</dbReference>
<feature type="region of interest" description="Disordered" evidence="11">
    <location>
        <begin position="170"/>
        <end position="215"/>
    </location>
</feature>
<dbReference type="SMART" id="SM00547">
    <property type="entry name" value="ZnF_RBZ"/>
    <property type="match status" value="6"/>
</dbReference>
<dbReference type="PROSITE" id="PS50203">
    <property type="entry name" value="CALPAIN_CAT"/>
    <property type="match status" value="1"/>
</dbReference>
<dbReference type="PROSITE" id="PS00139">
    <property type="entry name" value="THIOL_PROTEASE_CYS"/>
    <property type="match status" value="1"/>
</dbReference>
<feature type="compositionally biased region" description="Basic and acidic residues" evidence="11">
    <location>
        <begin position="378"/>
        <end position="433"/>
    </location>
</feature>
<feature type="compositionally biased region" description="Basic and acidic residues" evidence="11">
    <location>
        <begin position="283"/>
        <end position="295"/>
    </location>
</feature>
<sequence>MEVDGYWACSHCSLSNSQLIDICQACHVPRKPNSVDKSKGAIPKTRVKRSKPITTRPSPVGGPGTSSQEPVIVDGEDVEDDVWKCGNCNMKNSGKVENCISCNENKFKEVIMINDDDEYVVKYNHCKGDDKGATEDGIGQSKDVTKNVIGQNEDKFWNCKFEAKKVEYPTTSKRGEPDGMESEIEVGGATANPPDPKPSVDAPSRKKLHHPRAKSDPVFIEDGREWTCPVCSFACNPSWCPKCSKCQKGEIPGGIPRGRAKTPNGKFPAITPQHNPIKKVHSSPRESPDSGKKEQKKDKGFWVCNRCTFHNPNVERMCKICGGRRSTSELDMSNYWSCDKCTLHNPVENASCAACGFKRNVSNLDPFFNVRTTPVSEPKTDSPRHVDKNAANRKEGSAKSDKMGNAKKLNSAERNKMQGKAGEKDKPSKEEDKCTYKNPLKMADCQMCGSSKSHRKHFDPNLITLTRQPSSLMADIRKIEEDEALELWQHITLFCGQHNDHFVDDSFPPAPTSVFLNENKPFTKSYIQWLRPTEIAAPRHGDEKVKWAVCRTPLPDDISQGLLGNCWFLSALAVLAERPELVESIILTKDYCPQGAYQVRLCKDGKWQIVLIDDLLPCDHHKRLVFSQAKRKQLWVPLIEKAMAKLHGSYESLVAGKCLEGLATLTGAPCDNIELQPGPQKEEIDPNLIWAKLLSCRESRFLMGASCGGGNMKTEDKVYEEKGLRPRHAYSILDVKDIDGNRLLRLRNPWGRFSWNGDWSDDSARWANISTRAKQDLMLYGHTSGVFWMALDDVLKYFDSVDICKVRPDWRETRVEGTFPANAREVFKMVKLTVFYTTEVEVGVFQEGIRSNDNKNPADLCVLILRDSPNGVQAFGPLVACSNRQIKSFVGCNTMLEPGEYVVLPLTFNIWTLSTKPSERYSYVLSVHSSKAIMVEEIETRTQKYEYALSDAVIQLALAKGKCEGVRDTVSVYSLMHGWSGGLFVVENRCSDRSLHIKCDCVDSSNVVSTRCSLTTTDSVPPLHRQVIMVLSQLERSASYHLSRRLIHRMHWSATGLADWAAAGVNHYPPLTLHVEGLHAPRPL</sequence>
<dbReference type="GO" id="GO:0005737">
    <property type="term" value="C:cytoplasm"/>
    <property type="evidence" value="ECO:0007669"/>
    <property type="project" value="TreeGrafter"/>
</dbReference>
<evidence type="ECO:0000256" key="4">
    <source>
        <dbReference type="ARBA" id="ARBA00022723"/>
    </source>
</evidence>
<evidence type="ECO:0000256" key="6">
    <source>
        <dbReference type="ARBA" id="ARBA00022771"/>
    </source>
</evidence>
<dbReference type="GO" id="GO:0008270">
    <property type="term" value="F:zinc ion binding"/>
    <property type="evidence" value="ECO:0007669"/>
    <property type="project" value="UniProtKB-KW"/>
</dbReference>
<dbReference type="InterPro" id="IPR036443">
    <property type="entry name" value="Znf_RanBP2_sf"/>
</dbReference>
<feature type="region of interest" description="Disordered" evidence="11">
    <location>
        <begin position="34"/>
        <end position="71"/>
    </location>
</feature>
<comment type="similarity">
    <text evidence="1">Belongs to the peptidase C2 family.</text>
</comment>
<dbReference type="PANTHER" id="PTHR10183:SF382">
    <property type="entry name" value="CALPAIN-15"/>
    <property type="match status" value="1"/>
</dbReference>
<accession>K1PV74</accession>
<evidence type="ECO:0000313" key="12">
    <source>
        <dbReference type="EMBL" id="EKC20180.1"/>
    </source>
</evidence>
<feature type="region of interest" description="Disordered" evidence="11">
    <location>
        <begin position="372"/>
        <end position="433"/>
    </location>
</feature>
<dbReference type="InterPro" id="IPR001876">
    <property type="entry name" value="Znf_RanBP2"/>
</dbReference>
<dbReference type="Gene3D" id="4.10.1060.10">
    <property type="entry name" value="Zinc finger, RanBP2-type"/>
    <property type="match status" value="1"/>
</dbReference>
<dbReference type="Gene3D" id="3.90.70.10">
    <property type="entry name" value="Cysteine proteinases"/>
    <property type="match status" value="1"/>
</dbReference>
<keyword evidence="2" id="KW-0597">Phosphoprotein</keyword>
<keyword evidence="7" id="KW-0378">Hydrolase</keyword>
<dbReference type="Pfam" id="PF00641">
    <property type="entry name" value="Zn_ribbon_RanBP"/>
    <property type="match status" value="1"/>
</dbReference>
<dbReference type="HOGENOM" id="CLU_003001_0_0_1"/>
<feature type="active site" evidence="10">
    <location>
        <position position="748"/>
    </location>
</feature>
<feature type="active site" evidence="10">
    <location>
        <position position="728"/>
    </location>
</feature>
<evidence type="ECO:0000256" key="10">
    <source>
        <dbReference type="PIRSR" id="PIRSR622684-1"/>
    </source>
</evidence>
<evidence type="ECO:0000256" key="9">
    <source>
        <dbReference type="ARBA" id="ARBA00022833"/>
    </source>
</evidence>
<evidence type="ECO:0000256" key="11">
    <source>
        <dbReference type="SAM" id="MobiDB-lite"/>
    </source>
</evidence>
<gene>
    <name evidence="12" type="ORF">CGI_10006557</name>
</gene>
<evidence type="ECO:0000256" key="8">
    <source>
        <dbReference type="ARBA" id="ARBA00022807"/>
    </source>
</evidence>
<dbReference type="SMART" id="SM00230">
    <property type="entry name" value="CysPc"/>
    <property type="match status" value="1"/>
</dbReference>
<keyword evidence="4" id="KW-0479">Metal-binding</keyword>
<dbReference type="InterPro" id="IPR001300">
    <property type="entry name" value="Peptidase_C2_calpain_cat"/>
</dbReference>
<dbReference type="SUPFAM" id="SSF54001">
    <property type="entry name" value="Cysteine proteinases"/>
    <property type="match status" value="1"/>
</dbReference>
<dbReference type="GO" id="GO:0006508">
    <property type="term" value="P:proteolysis"/>
    <property type="evidence" value="ECO:0007669"/>
    <property type="project" value="UniProtKB-KW"/>
</dbReference>
<proteinExistence type="inferred from homology"/>
<dbReference type="FunFam" id="3.90.70.10:FF:000010">
    <property type="entry name" value="Calpain 15"/>
    <property type="match status" value="1"/>
</dbReference>
<evidence type="ECO:0000256" key="2">
    <source>
        <dbReference type="ARBA" id="ARBA00022553"/>
    </source>
</evidence>